<accession>G7UVM3</accession>
<dbReference type="Gene3D" id="3.40.50.300">
    <property type="entry name" value="P-loop containing nucleotide triphosphate hydrolases"/>
    <property type="match status" value="1"/>
</dbReference>
<name>G7UVM3_PSEUP</name>
<organism evidence="2 3">
    <name type="scientific">Pseudoxanthomonas spadix (strain BD-a59)</name>
    <dbReference type="NCBI Taxonomy" id="1045855"/>
    <lineage>
        <taxon>Bacteria</taxon>
        <taxon>Pseudomonadati</taxon>
        <taxon>Pseudomonadota</taxon>
        <taxon>Gammaproteobacteria</taxon>
        <taxon>Lysobacterales</taxon>
        <taxon>Lysobacteraceae</taxon>
        <taxon>Pseudoxanthomonas</taxon>
    </lineage>
</organism>
<dbReference type="PANTHER" id="PTHR45615">
    <property type="entry name" value="MYOSIN HEAVY CHAIN, NON-MUSCLE"/>
    <property type="match status" value="1"/>
</dbReference>
<dbReference type="eggNOG" id="COG0419">
    <property type="taxonomic scope" value="Bacteria"/>
</dbReference>
<evidence type="ECO:0000313" key="3">
    <source>
        <dbReference type="Proteomes" id="UP000005870"/>
    </source>
</evidence>
<feature type="coiled-coil region" evidence="1">
    <location>
        <begin position="428"/>
        <end position="692"/>
    </location>
</feature>
<dbReference type="PANTHER" id="PTHR45615:SF66">
    <property type="entry name" value="CARD DOMAIN-CONTAINING PROTEIN"/>
    <property type="match status" value="1"/>
</dbReference>
<dbReference type="AlphaFoldDB" id="G7UVM3"/>
<dbReference type="KEGG" id="psd:DSC_02435"/>
<evidence type="ECO:0008006" key="4">
    <source>
        <dbReference type="Google" id="ProtNLM"/>
    </source>
</evidence>
<dbReference type="eggNOG" id="COG3551">
    <property type="taxonomic scope" value="Bacteria"/>
</dbReference>
<proteinExistence type="predicted"/>
<protein>
    <recommendedName>
        <fullName evidence="4">Sulfotransferase family protein</fullName>
    </recommendedName>
</protein>
<dbReference type="Proteomes" id="UP000005870">
    <property type="component" value="Chromosome"/>
</dbReference>
<reference evidence="2 3" key="1">
    <citation type="journal article" date="2012" name="J. Bacteriol.">
        <title>Complete Genome Sequence of the BTEX-Degrading Bacterium Pseudoxanthomonas spadix BD-a59.</title>
        <authorList>
            <person name="Lee S.H."/>
            <person name="Jin H.M."/>
            <person name="Lee H.J."/>
            <person name="Kim J.M."/>
            <person name="Jeon C.O."/>
        </authorList>
    </citation>
    <scope>NUCLEOTIDE SEQUENCE [LARGE SCALE GENOMIC DNA]</scope>
    <source>
        <strain evidence="2 3">BD-a59</strain>
    </source>
</reference>
<dbReference type="Pfam" id="PF13469">
    <property type="entry name" value="Sulfotransfer_3"/>
    <property type="match status" value="1"/>
</dbReference>
<evidence type="ECO:0000313" key="2">
    <source>
        <dbReference type="EMBL" id="AER55140.1"/>
    </source>
</evidence>
<dbReference type="InterPro" id="IPR027417">
    <property type="entry name" value="P-loop_NTPase"/>
</dbReference>
<evidence type="ECO:0000256" key="1">
    <source>
        <dbReference type="SAM" id="Coils"/>
    </source>
</evidence>
<dbReference type="HOGENOM" id="CLU_385820_0_0_6"/>
<sequence>MLVLGMHRSGTSAITRVLNLLGVPLGDDLLQAAEDNSKGFWEHNQAVAINEKLFAALDRHWHDIREMPDGWMEHPAALEAREEIAALVRTELGANRLWAVKDPRICRLAPLWLSVVAQEGAEAKAIVVARDPREVALSLQKRDGWTLAHSYLMWTQHLVEAFEATAGVARAMVTYDGLLDDWRGNVQRIGSELGLDWPVAADQASASIDAFITPSDHHHKVGAGHLPVPIKAAPLPPLLEALHARASSVAAGQLGWSALEELRGVYREAASIFSRPVAELVAERNELERLALERMDHINGLVIAKEIIEQREAETGAQLTQVRSMLHAKEIDITGLHVRVEEQAARIQGLALDQRELATLRGALDHEREYIDRAFQMADRIEADLRAQVQVLEGRLLHEQEVHAAAYARLAEAGVQLEAKILDRQAEVQHLREQMDRRAAEMSTLERQLVEKDAKLLEASASYSTHVERSAIELSAAEERNKELASEMSTLERQLVEKDAKLLEASAAYSAHVERSAIELSAAEERNKELASEMSTLERQLVEKDAKLLEASASYSAHVERSAIELSAAEERNKELTSEMSTLERQLVEKDAKLLEASAAYSAHVERSAIELSAAEERNKELASEMSTLERQLVEKDAKLLEASAAYSAHVERSAIELSAAEERNKELTSERNALARQVEAFEGRLARANDQVSRTRWLLGRAWRSLIGVRSGEEL</sequence>
<keyword evidence="1" id="KW-0175">Coiled coil</keyword>
<dbReference type="EMBL" id="CP003093">
    <property type="protein sequence ID" value="AER55140.1"/>
    <property type="molecule type" value="Genomic_DNA"/>
</dbReference>
<gene>
    <name evidence="2" type="ordered locus">DSC_02435</name>
</gene>
<keyword evidence="3" id="KW-1185">Reference proteome</keyword>
<dbReference type="STRING" id="1045855.DSC_02435"/>
<dbReference type="SUPFAM" id="SSF52540">
    <property type="entry name" value="P-loop containing nucleoside triphosphate hydrolases"/>
    <property type="match status" value="1"/>
</dbReference>